<keyword evidence="2" id="KW-1185">Reference proteome</keyword>
<gene>
    <name evidence="1" type="ORF">LCB40_12620</name>
</gene>
<reference evidence="1" key="1">
    <citation type="submission" date="2020-08" db="EMBL/GenBank/DDBJ databases">
        <title>Taxonomic study for Lactobacillus species isolated from hardwood bark.</title>
        <authorList>
            <person name="Tohno M."/>
            <person name="Tanizawa Y."/>
        </authorList>
    </citation>
    <scope>NUCLEOTIDE SEQUENCE</scope>
    <source>
        <strain evidence="1">B40</strain>
    </source>
</reference>
<proteinExistence type="predicted"/>
<dbReference type="Proteomes" id="UP000677218">
    <property type="component" value="Unassembled WGS sequence"/>
</dbReference>
<name>A0A916QJE3_9LACO</name>
<accession>A0A916QJE3</accession>
<organism evidence="1 2">
    <name type="scientific">Lactobacillus corticis</name>
    <dbReference type="NCBI Taxonomy" id="2201249"/>
    <lineage>
        <taxon>Bacteria</taxon>
        <taxon>Bacillati</taxon>
        <taxon>Bacillota</taxon>
        <taxon>Bacilli</taxon>
        <taxon>Lactobacillales</taxon>
        <taxon>Lactobacillaceae</taxon>
        <taxon>Lactobacillus</taxon>
    </lineage>
</organism>
<protein>
    <submittedName>
        <fullName evidence="1">Uncharacterized protein</fullName>
    </submittedName>
</protein>
<comment type="caution">
    <text evidence="1">The sequence shown here is derived from an EMBL/GenBank/DDBJ whole genome shotgun (WGS) entry which is preliminary data.</text>
</comment>
<evidence type="ECO:0000313" key="2">
    <source>
        <dbReference type="Proteomes" id="UP000677218"/>
    </source>
</evidence>
<dbReference type="AlphaFoldDB" id="A0A916QJE3"/>
<sequence>MNNIIKLFVGVGDYKLLSPQKEIEGLLNKNKINYSTEVWNNDNCTPPVKWIIIHATNHLNFFFANDKLFKIYIIDDSSKWILENGIRIGMSMEKAKILDSSLEYDDWNEDWNSKAGYWIEDDINDNTVMSISIFIKEVLDEDEFDKYEW</sequence>
<dbReference type="EMBL" id="BMAY01000009">
    <property type="protein sequence ID" value="GFZ27382.1"/>
    <property type="molecule type" value="Genomic_DNA"/>
</dbReference>
<evidence type="ECO:0000313" key="1">
    <source>
        <dbReference type="EMBL" id="GFZ27382.1"/>
    </source>
</evidence>
<dbReference type="RefSeq" id="WP_212781074.1">
    <property type="nucleotide sequence ID" value="NZ_BMAY01000009.1"/>
</dbReference>